<dbReference type="VEuPathDB" id="TrichDB:TVAGG3_0910320"/>
<keyword evidence="1" id="KW-1133">Transmembrane helix</keyword>
<dbReference type="AlphaFoldDB" id="A2DP99"/>
<dbReference type="KEGG" id="tva:4775819"/>
<dbReference type="InterPro" id="IPR026906">
    <property type="entry name" value="LRR_5"/>
</dbReference>
<feature type="transmembrane region" description="Helical" evidence="1">
    <location>
        <begin position="382"/>
        <end position="404"/>
    </location>
</feature>
<name>A2DP99_TRIV3</name>
<dbReference type="PANTHER" id="PTHR45661:SF3">
    <property type="entry name" value="IG-LIKE DOMAIN-CONTAINING PROTEIN"/>
    <property type="match status" value="1"/>
</dbReference>
<evidence type="ECO:0000313" key="2">
    <source>
        <dbReference type="EMBL" id="EAY17799.1"/>
    </source>
</evidence>
<gene>
    <name evidence="2" type="ORF">TVAG_016290</name>
</gene>
<dbReference type="Proteomes" id="UP000001542">
    <property type="component" value="Unassembled WGS sequence"/>
</dbReference>
<keyword evidence="1" id="KW-0472">Membrane</keyword>
<dbReference type="Gene3D" id="3.80.10.10">
    <property type="entry name" value="Ribonuclease Inhibitor"/>
    <property type="match status" value="1"/>
</dbReference>
<dbReference type="STRING" id="5722.A2DP99"/>
<proteinExistence type="predicted"/>
<keyword evidence="1" id="KW-0812">Transmembrane</keyword>
<dbReference type="EMBL" id="DS113226">
    <property type="protein sequence ID" value="EAY17799.1"/>
    <property type="molecule type" value="Genomic_DNA"/>
</dbReference>
<dbReference type="PANTHER" id="PTHR45661">
    <property type="entry name" value="SURFACE ANTIGEN"/>
    <property type="match status" value="1"/>
</dbReference>
<dbReference type="InterPro" id="IPR053139">
    <property type="entry name" value="Surface_bspA-like"/>
</dbReference>
<dbReference type="SUPFAM" id="SSF52058">
    <property type="entry name" value="L domain-like"/>
    <property type="match status" value="1"/>
</dbReference>
<sequence length="437" mass="48628">MCFFLFSTCYICPEGAYEIESGTQTIEVSAFESCATLTSITIPDSVTSIGNNAFASCTGLTTVIILSESIQFGSQVFHSCTSLTSVSLPSKVTALPNNLFFGCQSLKNIFIPPTVTRFGDNLFGRCSSLESITIPPKLEYIAWQAFDGCINLKTVIIQSTVKPTVSFPFGTSQGFVTELIFESEVFTFSDNSQLYSCVKSIKFNLSHVDSSKKLYEVTSLPSLEGFTVLENIDIININSLKIPENFIGAQDVNITIYCDVSEISESAFSRGSIGIFYYKGTSFIEGGNFIKNSINNIREYYITELYTFETIGGSPVAGHIYAPKATPEPTLTPMLSPEPTWNGRWLDPPGEIIRENDVPEIRETHPPLQTKYLKTNVPKKTAIVNISTGTILIVIILLYSAFSFMRQCKFVSRLIHADEMEEKTMNYHFHQVMDQYM</sequence>
<evidence type="ECO:0000256" key="1">
    <source>
        <dbReference type="SAM" id="Phobius"/>
    </source>
</evidence>
<dbReference type="SMR" id="A2DP99"/>
<evidence type="ECO:0000313" key="3">
    <source>
        <dbReference type="Proteomes" id="UP000001542"/>
    </source>
</evidence>
<dbReference type="VEuPathDB" id="TrichDB:TVAG_016290"/>
<dbReference type="Pfam" id="PF13306">
    <property type="entry name" value="LRR_5"/>
    <property type="match status" value="1"/>
</dbReference>
<dbReference type="InParanoid" id="A2DP99"/>
<dbReference type="InterPro" id="IPR032675">
    <property type="entry name" value="LRR_dom_sf"/>
</dbReference>
<organism evidence="2 3">
    <name type="scientific">Trichomonas vaginalis (strain ATCC PRA-98 / G3)</name>
    <dbReference type="NCBI Taxonomy" id="412133"/>
    <lineage>
        <taxon>Eukaryota</taxon>
        <taxon>Metamonada</taxon>
        <taxon>Parabasalia</taxon>
        <taxon>Trichomonadida</taxon>
        <taxon>Trichomonadidae</taxon>
        <taxon>Trichomonas</taxon>
    </lineage>
</organism>
<reference evidence="2" key="1">
    <citation type="submission" date="2006-10" db="EMBL/GenBank/DDBJ databases">
        <authorList>
            <person name="Amadeo P."/>
            <person name="Zhao Q."/>
            <person name="Wortman J."/>
            <person name="Fraser-Liggett C."/>
            <person name="Carlton J."/>
        </authorList>
    </citation>
    <scope>NUCLEOTIDE SEQUENCE</scope>
    <source>
        <strain evidence="2">G3</strain>
    </source>
</reference>
<accession>A2DP99</accession>
<protein>
    <submittedName>
        <fullName evidence="2">Surface antigen BspA-like</fullName>
    </submittedName>
</protein>
<dbReference type="RefSeq" id="XP_001329934.1">
    <property type="nucleotide sequence ID" value="XM_001329899.1"/>
</dbReference>
<reference evidence="2" key="2">
    <citation type="journal article" date="2007" name="Science">
        <title>Draft genome sequence of the sexually transmitted pathogen Trichomonas vaginalis.</title>
        <authorList>
            <person name="Carlton J.M."/>
            <person name="Hirt R.P."/>
            <person name="Silva J.C."/>
            <person name="Delcher A.L."/>
            <person name="Schatz M."/>
            <person name="Zhao Q."/>
            <person name="Wortman J.R."/>
            <person name="Bidwell S.L."/>
            <person name="Alsmark U.C.M."/>
            <person name="Besteiro S."/>
            <person name="Sicheritz-Ponten T."/>
            <person name="Noel C.J."/>
            <person name="Dacks J.B."/>
            <person name="Foster P.G."/>
            <person name="Simillion C."/>
            <person name="Van de Peer Y."/>
            <person name="Miranda-Saavedra D."/>
            <person name="Barton G.J."/>
            <person name="Westrop G.D."/>
            <person name="Mueller S."/>
            <person name="Dessi D."/>
            <person name="Fiori P.L."/>
            <person name="Ren Q."/>
            <person name="Paulsen I."/>
            <person name="Zhang H."/>
            <person name="Bastida-Corcuera F.D."/>
            <person name="Simoes-Barbosa A."/>
            <person name="Brown M.T."/>
            <person name="Hayes R.D."/>
            <person name="Mukherjee M."/>
            <person name="Okumura C.Y."/>
            <person name="Schneider R."/>
            <person name="Smith A.J."/>
            <person name="Vanacova S."/>
            <person name="Villalvazo M."/>
            <person name="Haas B.J."/>
            <person name="Pertea M."/>
            <person name="Feldblyum T.V."/>
            <person name="Utterback T.R."/>
            <person name="Shu C.L."/>
            <person name="Osoegawa K."/>
            <person name="de Jong P.J."/>
            <person name="Hrdy I."/>
            <person name="Horvathova L."/>
            <person name="Zubacova Z."/>
            <person name="Dolezal P."/>
            <person name="Malik S.B."/>
            <person name="Logsdon J.M. Jr."/>
            <person name="Henze K."/>
            <person name="Gupta A."/>
            <person name="Wang C.C."/>
            <person name="Dunne R.L."/>
            <person name="Upcroft J.A."/>
            <person name="Upcroft P."/>
            <person name="White O."/>
            <person name="Salzberg S.L."/>
            <person name="Tang P."/>
            <person name="Chiu C.-H."/>
            <person name="Lee Y.-S."/>
            <person name="Embley T.M."/>
            <person name="Coombs G.H."/>
            <person name="Mottram J.C."/>
            <person name="Tachezy J."/>
            <person name="Fraser-Liggett C.M."/>
            <person name="Johnson P.J."/>
        </authorList>
    </citation>
    <scope>NUCLEOTIDE SEQUENCE [LARGE SCALE GENOMIC DNA]</scope>
    <source>
        <strain evidence="2">G3</strain>
    </source>
</reference>
<keyword evidence="3" id="KW-1185">Reference proteome</keyword>